<evidence type="ECO:0008006" key="4">
    <source>
        <dbReference type="Google" id="ProtNLM"/>
    </source>
</evidence>
<dbReference type="HOGENOM" id="CLU_023254_1_0_1"/>
<feature type="compositionally biased region" description="Basic residues" evidence="1">
    <location>
        <begin position="40"/>
        <end position="50"/>
    </location>
</feature>
<dbReference type="Proteomes" id="UP000054302">
    <property type="component" value="Unassembled WGS sequence"/>
</dbReference>
<dbReference type="GeneID" id="27326676"/>
<dbReference type="Pfam" id="PF11951">
    <property type="entry name" value="Fungal_trans_2"/>
    <property type="match status" value="1"/>
</dbReference>
<accession>A0A0D1XM59</accession>
<sequence length="473" mass="54912">MTKQLTFILADDVGRTPDTDRLLIRSHVMKGKNQKDTSRRSIRKAKQRKRTSLEQVGHTSAVNQCSHDHGALQRKQLYDRAEERYNSALTIHRPVASELGLATLASHVDREAQELLWKFFTYDWIDNDVFPMDRCVAVERHSFAEKFAWLCTDNTFLQFIILASSFSQDFFQRQVMSETTSLQLQRTLKHLNRQLSSNNTRLRDSTLYVIVNLAWVADISGDSQAAKVHMAGLEQLVHLRGGMQVLKSQKKLRVNVERFGFSWALSTGVVPTFMEAPLHWDSFFDRSWTLPEDDLPIPLNDAVFATIVRDFRCLVRIINEHARANRRLANEVFLESVSSIQHRILHLPPMSHDRIADCLRLGMLAYLTTAFRVLGGTKRPYRHLTAQFKTQIQTLEPKTPFEMDILCWLVMVGVICLFDTKQQWLIPTWTVIIKKYPTWTELRSRLYNITWIGIIHDELGETAFDELTRWVVR</sequence>
<dbReference type="STRING" id="212818.A0A0D1XM59"/>
<dbReference type="PANTHER" id="PTHR37540:SF5">
    <property type="entry name" value="TRANSCRIPTION FACTOR DOMAIN-CONTAINING PROTEIN"/>
    <property type="match status" value="1"/>
</dbReference>
<dbReference type="RefSeq" id="XP_016220825.1">
    <property type="nucleotide sequence ID" value="XM_016373914.1"/>
</dbReference>
<dbReference type="OMA" id="YLNAMVI"/>
<organism evidence="2 3">
    <name type="scientific">Exophiala mesophila</name>
    <name type="common">Black yeast-like fungus</name>
    <dbReference type="NCBI Taxonomy" id="212818"/>
    <lineage>
        <taxon>Eukaryota</taxon>
        <taxon>Fungi</taxon>
        <taxon>Dikarya</taxon>
        <taxon>Ascomycota</taxon>
        <taxon>Pezizomycotina</taxon>
        <taxon>Eurotiomycetes</taxon>
        <taxon>Chaetothyriomycetidae</taxon>
        <taxon>Chaetothyriales</taxon>
        <taxon>Herpotrichiellaceae</taxon>
        <taxon>Exophiala</taxon>
    </lineage>
</organism>
<protein>
    <recommendedName>
        <fullName evidence="4">Transcription factor domain-containing protein</fullName>
    </recommendedName>
</protein>
<dbReference type="VEuPathDB" id="FungiDB:PV10_08831"/>
<dbReference type="AlphaFoldDB" id="A0A0D1XM59"/>
<dbReference type="OrthoDB" id="4158087at2759"/>
<feature type="region of interest" description="Disordered" evidence="1">
    <location>
        <begin position="30"/>
        <end position="59"/>
    </location>
</feature>
<dbReference type="PANTHER" id="PTHR37540">
    <property type="entry name" value="TRANSCRIPTION FACTOR (ACR-2), PUTATIVE-RELATED-RELATED"/>
    <property type="match status" value="1"/>
</dbReference>
<dbReference type="InterPro" id="IPR021858">
    <property type="entry name" value="Fun_TF"/>
</dbReference>
<keyword evidence="3" id="KW-1185">Reference proteome</keyword>
<evidence type="ECO:0000313" key="2">
    <source>
        <dbReference type="EMBL" id="KIV89251.1"/>
    </source>
</evidence>
<evidence type="ECO:0000256" key="1">
    <source>
        <dbReference type="SAM" id="MobiDB-lite"/>
    </source>
</evidence>
<proteinExistence type="predicted"/>
<reference evidence="2 3" key="1">
    <citation type="submission" date="2015-01" db="EMBL/GenBank/DDBJ databases">
        <title>The Genome Sequence of Exophiala mesophila CBS40295.</title>
        <authorList>
            <consortium name="The Broad Institute Genomics Platform"/>
            <person name="Cuomo C."/>
            <person name="de Hoog S."/>
            <person name="Gorbushina A."/>
            <person name="Stielow B."/>
            <person name="Teixiera M."/>
            <person name="Abouelleil A."/>
            <person name="Chapman S.B."/>
            <person name="Priest M."/>
            <person name="Young S.K."/>
            <person name="Wortman J."/>
            <person name="Nusbaum C."/>
            <person name="Birren B."/>
        </authorList>
    </citation>
    <scope>NUCLEOTIDE SEQUENCE [LARGE SCALE GENOMIC DNA]</scope>
    <source>
        <strain evidence="2 3">CBS 40295</strain>
    </source>
</reference>
<gene>
    <name evidence="2" type="ORF">PV10_08831</name>
</gene>
<dbReference type="EMBL" id="KN847525">
    <property type="protein sequence ID" value="KIV89251.1"/>
    <property type="molecule type" value="Genomic_DNA"/>
</dbReference>
<evidence type="ECO:0000313" key="3">
    <source>
        <dbReference type="Proteomes" id="UP000054302"/>
    </source>
</evidence>
<name>A0A0D1XM59_EXOME</name>